<keyword evidence="3" id="KW-1185">Reference proteome</keyword>
<dbReference type="AlphaFoldDB" id="A0A2A5SZ45"/>
<evidence type="ECO:0000313" key="3">
    <source>
        <dbReference type="Proteomes" id="UP000219020"/>
    </source>
</evidence>
<name>A0A2A5SZ45_9GAMM</name>
<dbReference type="Pfam" id="PF13612">
    <property type="entry name" value="DDE_Tnp_1_3"/>
    <property type="match status" value="1"/>
</dbReference>
<reference evidence="3" key="1">
    <citation type="submission" date="2017-04" db="EMBL/GenBank/DDBJ databases">
        <title>Genome evolution of the luminous symbionts of deep sea anglerfish.</title>
        <authorList>
            <person name="Hendry T.A."/>
        </authorList>
    </citation>
    <scope>NUCLEOTIDE SEQUENCE [LARGE SCALE GENOMIC DNA]</scope>
</reference>
<sequence length="38" mass="4060">MTTANVDDKKPVSEMIDELLACLYGDKSYISGPLGGNL</sequence>
<evidence type="ECO:0000313" key="2">
    <source>
        <dbReference type="EMBL" id="PCS21184.1"/>
    </source>
</evidence>
<evidence type="ECO:0000259" key="1">
    <source>
        <dbReference type="Pfam" id="PF13612"/>
    </source>
</evidence>
<dbReference type="Proteomes" id="UP000219020">
    <property type="component" value="Unassembled WGS sequence"/>
</dbReference>
<proteinExistence type="predicted"/>
<comment type="caution">
    <text evidence="2">The sequence shown here is derived from an EMBL/GenBank/DDBJ whole genome shotgun (WGS) entry which is preliminary data.</text>
</comment>
<feature type="domain" description="Transposase DDE" evidence="1">
    <location>
        <begin position="1"/>
        <end position="36"/>
    </location>
</feature>
<gene>
    <name evidence="2" type="ORF">BTN49_3334</name>
</gene>
<protein>
    <submittedName>
        <fullName evidence="2">Mobile element protein</fullName>
    </submittedName>
</protein>
<dbReference type="InterPro" id="IPR025668">
    <property type="entry name" value="Tnp_DDE_dom"/>
</dbReference>
<accession>A0A2A5SZ45</accession>
<organism evidence="2 3">
    <name type="scientific">Candidatus Enterovibrio escicola</name>
    <dbReference type="NCBI Taxonomy" id="1927127"/>
    <lineage>
        <taxon>Bacteria</taxon>
        <taxon>Pseudomonadati</taxon>
        <taxon>Pseudomonadota</taxon>
        <taxon>Gammaproteobacteria</taxon>
        <taxon>Vibrionales</taxon>
        <taxon>Vibrionaceae</taxon>
        <taxon>Enterovibrio</taxon>
    </lineage>
</organism>
<dbReference type="EMBL" id="NBYY01000039">
    <property type="protein sequence ID" value="PCS21184.1"/>
    <property type="molecule type" value="Genomic_DNA"/>
</dbReference>